<name>A0A1B0ACY6_GLOPL</name>
<evidence type="ECO:0000313" key="3">
    <source>
        <dbReference type="Proteomes" id="UP000092445"/>
    </source>
</evidence>
<keyword evidence="1" id="KW-1133">Transmembrane helix</keyword>
<feature type="transmembrane region" description="Helical" evidence="1">
    <location>
        <begin position="68"/>
        <end position="90"/>
    </location>
</feature>
<proteinExistence type="predicted"/>
<protein>
    <submittedName>
        <fullName evidence="2">Uncharacterized protein</fullName>
    </submittedName>
</protein>
<dbReference type="VEuPathDB" id="VectorBase:GPAI041625"/>
<keyword evidence="1" id="KW-0472">Membrane</keyword>
<dbReference type="EnsemblMetazoa" id="GPAI041625-RA">
    <property type="protein sequence ID" value="GPAI041625-PA"/>
    <property type="gene ID" value="GPAI041625"/>
</dbReference>
<dbReference type="Proteomes" id="UP000092445">
    <property type="component" value="Unassembled WGS sequence"/>
</dbReference>
<accession>A0A1B0ACY6</accession>
<sequence>MSSVTKTYSYFSTPPPQRRRVREAKKRVRLWVLTDPPFFGGRSDLCSAFSVWPCRAGFGVASVVDLPGYLLISWVGCVAALAAVALRYLVVMRSLLLTQSRVMSSYYGAEPVACAEQGAVSLLPVQSRVLSLYYDAEPVACAEQGAIICYRHLRLSDVGVSSRWPLVTGPFQRSGTSGSGAAAARVDCGMSPSGFDFRSCVRAGSGNSGASSACAAALFTLFYPLMFVCKLCGDM</sequence>
<keyword evidence="3" id="KW-1185">Reference proteome</keyword>
<reference evidence="2" key="2">
    <citation type="submission" date="2020-05" db="UniProtKB">
        <authorList>
            <consortium name="EnsemblMetazoa"/>
        </authorList>
    </citation>
    <scope>IDENTIFICATION</scope>
    <source>
        <strain evidence="2">IAEA</strain>
    </source>
</reference>
<organism evidence="2 3">
    <name type="scientific">Glossina pallidipes</name>
    <name type="common">Tsetse fly</name>
    <dbReference type="NCBI Taxonomy" id="7398"/>
    <lineage>
        <taxon>Eukaryota</taxon>
        <taxon>Metazoa</taxon>
        <taxon>Ecdysozoa</taxon>
        <taxon>Arthropoda</taxon>
        <taxon>Hexapoda</taxon>
        <taxon>Insecta</taxon>
        <taxon>Pterygota</taxon>
        <taxon>Neoptera</taxon>
        <taxon>Endopterygota</taxon>
        <taxon>Diptera</taxon>
        <taxon>Brachycera</taxon>
        <taxon>Muscomorpha</taxon>
        <taxon>Hippoboscoidea</taxon>
        <taxon>Glossinidae</taxon>
        <taxon>Glossina</taxon>
    </lineage>
</organism>
<reference evidence="3" key="1">
    <citation type="submission" date="2014-03" db="EMBL/GenBank/DDBJ databases">
        <authorList>
            <person name="Aksoy S."/>
            <person name="Warren W."/>
            <person name="Wilson R.K."/>
        </authorList>
    </citation>
    <scope>NUCLEOTIDE SEQUENCE [LARGE SCALE GENOMIC DNA]</scope>
    <source>
        <strain evidence="3">IAEA</strain>
    </source>
</reference>
<keyword evidence="1" id="KW-0812">Transmembrane</keyword>
<evidence type="ECO:0000313" key="2">
    <source>
        <dbReference type="EnsemblMetazoa" id="GPAI041625-PA"/>
    </source>
</evidence>
<evidence type="ECO:0000256" key="1">
    <source>
        <dbReference type="SAM" id="Phobius"/>
    </source>
</evidence>
<dbReference type="AlphaFoldDB" id="A0A1B0ACY6"/>